<keyword evidence="10" id="KW-1185">Reference proteome</keyword>
<dbReference type="SMART" id="SM00382">
    <property type="entry name" value="AAA"/>
    <property type="match status" value="1"/>
</dbReference>
<dbReference type="CDD" id="cd19509">
    <property type="entry name" value="RecA-like_VPS4-like"/>
    <property type="match status" value="1"/>
</dbReference>
<reference evidence="9 10" key="1">
    <citation type="submission" date="2014-11" db="EMBL/GenBank/DDBJ databases">
        <authorList>
            <person name="Zhu J."/>
            <person name="Qi W."/>
            <person name="Song R."/>
        </authorList>
    </citation>
    <scope>NUCLEOTIDE SEQUENCE [LARGE SCALE GENOMIC DNA]</scope>
</reference>
<dbReference type="PANTHER" id="PTHR23074">
    <property type="entry name" value="AAA DOMAIN-CONTAINING"/>
    <property type="match status" value="1"/>
</dbReference>
<feature type="region of interest" description="Disordered" evidence="7">
    <location>
        <begin position="476"/>
        <end position="666"/>
    </location>
</feature>
<evidence type="ECO:0000256" key="4">
    <source>
        <dbReference type="ARBA" id="ARBA00036378"/>
    </source>
</evidence>
<accession>A0A0G4F9S1</accession>
<dbReference type="Proteomes" id="UP000041254">
    <property type="component" value="Unassembled WGS sequence"/>
</dbReference>
<evidence type="ECO:0000256" key="6">
    <source>
        <dbReference type="SAM" id="Coils"/>
    </source>
</evidence>
<dbReference type="VEuPathDB" id="CryptoDB:Vbra_4325"/>
<evidence type="ECO:0000256" key="1">
    <source>
        <dbReference type="ARBA" id="ARBA00022741"/>
    </source>
</evidence>
<dbReference type="EC" id="5.6.1.1" evidence="5"/>
<dbReference type="Pfam" id="PF09336">
    <property type="entry name" value="Vps4_C"/>
    <property type="match status" value="1"/>
</dbReference>
<dbReference type="GO" id="GO:0016887">
    <property type="term" value="F:ATP hydrolysis activity"/>
    <property type="evidence" value="ECO:0007669"/>
    <property type="project" value="InterPro"/>
</dbReference>
<keyword evidence="6" id="KW-0175">Coiled coil</keyword>
<name>A0A0G4F9S1_VITBC</name>
<dbReference type="GO" id="GO:0005524">
    <property type="term" value="F:ATP binding"/>
    <property type="evidence" value="ECO:0007669"/>
    <property type="project" value="UniProtKB-KW"/>
</dbReference>
<feature type="region of interest" description="Disordered" evidence="7">
    <location>
        <begin position="293"/>
        <end position="346"/>
    </location>
</feature>
<evidence type="ECO:0000259" key="8">
    <source>
        <dbReference type="SMART" id="SM00382"/>
    </source>
</evidence>
<proteinExistence type="predicted"/>
<feature type="region of interest" description="Disordered" evidence="7">
    <location>
        <begin position="18"/>
        <end position="48"/>
    </location>
</feature>
<dbReference type="SUPFAM" id="SSF52540">
    <property type="entry name" value="P-loop containing nucleoside triphosphate hydrolases"/>
    <property type="match status" value="1"/>
</dbReference>
<evidence type="ECO:0000313" key="10">
    <source>
        <dbReference type="Proteomes" id="UP000041254"/>
    </source>
</evidence>
<dbReference type="FunFam" id="3.40.50.300:FF:000093">
    <property type="entry name" value="Fidgetin-like 1"/>
    <property type="match status" value="1"/>
</dbReference>
<feature type="compositionally biased region" description="Low complexity" evidence="7">
    <location>
        <begin position="312"/>
        <end position="336"/>
    </location>
</feature>
<dbReference type="EMBL" id="CDMY01000395">
    <property type="protein sequence ID" value="CEM09702.1"/>
    <property type="molecule type" value="Genomic_DNA"/>
</dbReference>
<dbReference type="FunFam" id="1.10.8.60:FF:000022">
    <property type="entry name" value="Fidgetin like 1"/>
    <property type="match status" value="1"/>
</dbReference>
<dbReference type="Gene3D" id="1.10.8.60">
    <property type="match status" value="1"/>
</dbReference>
<sequence length="972" mass="106772">MTRSKTLVKRMIKVDRREESGLGLRMKGAGKPPSGFSPSVSSARPASPTAARMRMLSERLVDLQTSHSEDKQLRRESLDNGVRQLEEKISRMQVAQETKIKHVKDVYGRLCSSLGPLPLHCDAFVSRLAKEVQLADQQINLNTNINSQDRREMEVRVTAEVDKAAAHFNQDLQTHTKERVDTDEAYGSEIGNRFADLFEEIEKDKIARMQKEEGIVEGMQTALQQIESEITESRKGLGELRGTTLKLINGMRDTLMADLKTEREAREASEGQLLQLLEQTCAQVEEAYPFFTDPPPLPDRLPSQPLPPPAALPALPTVEEPTPQPEPQHAAAAAAASGEKPSMRRVGGGRETVEMYVYPSVTLLDALRSAQARVRSPVSSFMGCSYSAAVREVKREAEDHVKGAEKIMGADKSGKSEPAPNSTNTKEAIERYRAACRLYESLLEENTLKTIPMAMRPAIQARHEEIKTALNDLVESNTRATQTQTPVRRAPLPPRPTPTADKDRSAQPPPIAMMPCMRKAAEKQQQAQQQSSRERPDQDGPASIERSPSKQSIGRTMSSSDQYVPPHMRASATASSNDKTRSATTTPARQRPSLTSVSGGRTPSQLPETPPPLTRSNERPTPPSASPPAAATPSQSEDRRATGSSIRGRAGIRGRGRGSFGVSRANSSLQKRIAAQLWDDMEQRILNEILDHAPGVRWEGIAGLELVKDTLQEIVIAPSLNPELFSGLRAPARGVLLFGPPGNGKTMIAKAVATECGATFFNISASSITSKWVGESEKQVRALFSVAKKLQPAVIFIDEIDSMLTSRSSGEHEGARRLKTEFLVQIDGAGSSGEDRILVLGATNRPRELDDAMLRRLVKRIYVPLPDRETRRVLVQNLLSGSHHEIAEGTMEELLGLTDGYSGSDLTALCKEAAMVPVRGLPPPQLSSLKPEEVRPITMDDFKDARKMIRPSVSPETLKVFESWNNEYGTKR</sequence>
<feature type="domain" description="AAA+ ATPase" evidence="8">
    <location>
        <begin position="731"/>
        <end position="867"/>
    </location>
</feature>
<dbReference type="GO" id="GO:0008568">
    <property type="term" value="F:microtubule severing ATPase activity"/>
    <property type="evidence" value="ECO:0007669"/>
    <property type="project" value="UniProtKB-EC"/>
</dbReference>
<dbReference type="InParanoid" id="A0A0G4F9S1"/>
<dbReference type="PANTHER" id="PTHR23074:SF86">
    <property type="entry name" value="SPASTIN"/>
    <property type="match status" value="1"/>
</dbReference>
<organism evidence="9 10">
    <name type="scientific">Vitrella brassicaformis (strain CCMP3155)</name>
    <dbReference type="NCBI Taxonomy" id="1169540"/>
    <lineage>
        <taxon>Eukaryota</taxon>
        <taxon>Sar</taxon>
        <taxon>Alveolata</taxon>
        <taxon>Colpodellida</taxon>
        <taxon>Vitrellaceae</taxon>
        <taxon>Vitrella</taxon>
    </lineage>
</organism>
<protein>
    <recommendedName>
        <fullName evidence="5">microtubule-severing ATPase</fullName>
        <ecNumber evidence="5">5.6.1.1</ecNumber>
    </recommendedName>
</protein>
<dbReference type="Pfam" id="PF00004">
    <property type="entry name" value="AAA"/>
    <property type="match status" value="1"/>
</dbReference>
<keyword evidence="3" id="KW-0472">Membrane</keyword>
<evidence type="ECO:0000256" key="3">
    <source>
        <dbReference type="ARBA" id="ARBA00023136"/>
    </source>
</evidence>
<feature type="compositionally biased region" description="Polar residues" evidence="7">
    <location>
        <begin position="549"/>
        <end position="562"/>
    </location>
</feature>
<dbReference type="STRING" id="1169540.A0A0G4F9S1"/>
<dbReference type="InterPro" id="IPR003959">
    <property type="entry name" value="ATPase_AAA_core"/>
</dbReference>
<dbReference type="InterPro" id="IPR041569">
    <property type="entry name" value="AAA_lid_3"/>
</dbReference>
<evidence type="ECO:0000256" key="2">
    <source>
        <dbReference type="ARBA" id="ARBA00022840"/>
    </source>
</evidence>
<dbReference type="InterPro" id="IPR050304">
    <property type="entry name" value="MT-severing_AAA_ATPase"/>
</dbReference>
<dbReference type="GO" id="GO:0015630">
    <property type="term" value="C:microtubule cytoskeleton"/>
    <property type="evidence" value="ECO:0007669"/>
    <property type="project" value="TreeGrafter"/>
</dbReference>
<dbReference type="InterPro" id="IPR003593">
    <property type="entry name" value="AAA+_ATPase"/>
</dbReference>
<keyword evidence="1" id="KW-0547">Nucleotide-binding</keyword>
<dbReference type="AlphaFoldDB" id="A0A0G4F9S1"/>
<feature type="compositionally biased region" description="Pro residues" evidence="7">
    <location>
        <begin position="293"/>
        <end position="311"/>
    </location>
</feature>
<comment type="catalytic activity">
    <reaction evidence="4">
        <text>n ATP + n H2O + a microtubule = n ADP + n phosphate + (n+1) alpha/beta tubulin heterodimers.</text>
        <dbReference type="EC" id="5.6.1.1"/>
    </reaction>
</comment>
<feature type="coiled-coil region" evidence="6">
    <location>
        <begin position="68"/>
        <end position="95"/>
    </location>
</feature>
<feature type="compositionally biased region" description="Polar residues" evidence="7">
    <location>
        <begin position="572"/>
        <end position="607"/>
    </location>
</feature>
<dbReference type="OrthoDB" id="29072at2759"/>
<evidence type="ECO:0000256" key="5">
    <source>
        <dbReference type="ARBA" id="ARBA00038871"/>
    </source>
</evidence>
<evidence type="ECO:0000313" key="9">
    <source>
        <dbReference type="EMBL" id="CEM09702.1"/>
    </source>
</evidence>
<gene>
    <name evidence="9" type="ORF">Vbra_4325</name>
</gene>
<dbReference type="InterPro" id="IPR027417">
    <property type="entry name" value="P-loop_NTPase"/>
</dbReference>
<dbReference type="InterPro" id="IPR015415">
    <property type="entry name" value="Spast_Vps4_C"/>
</dbReference>
<keyword evidence="2" id="KW-0067">ATP-binding</keyword>
<dbReference type="Pfam" id="PF17862">
    <property type="entry name" value="AAA_lid_3"/>
    <property type="match status" value="1"/>
</dbReference>
<feature type="compositionally biased region" description="Low complexity" evidence="7">
    <location>
        <begin position="37"/>
        <end position="48"/>
    </location>
</feature>
<evidence type="ECO:0000256" key="7">
    <source>
        <dbReference type="SAM" id="MobiDB-lite"/>
    </source>
</evidence>
<dbReference type="Gene3D" id="3.40.50.300">
    <property type="entry name" value="P-loop containing nucleotide triphosphate hydrolases"/>
    <property type="match status" value="1"/>
</dbReference>